<dbReference type="EMBL" id="JAATNW010000004">
    <property type="protein sequence ID" value="NMH59849.1"/>
    <property type="molecule type" value="Genomic_DNA"/>
</dbReference>
<accession>A0ABX1R058</accession>
<dbReference type="SUPFAM" id="SSF54285">
    <property type="entry name" value="MoaD/ThiS"/>
    <property type="match status" value="1"/>
</dbReference>
<keyword evidence="2" id="KW-1185">Reference proteome</keyword>
<sequence length="66" mass="7201">MTITVNGKLLDFAEHINVVSLLKYLKIKPTGVAVAINNQIIFKDDWLSASLNDNDNVDVFQVVAGG</sequence>
<dbReference type="RefSeq" id="WP_169210426.1">
    <property type="nucleotide sequence ID" value="NZ_JAATNW010000004.1"/>
</dbReference>
<comment type="caution">
    <text evidence="1">The sequence shown here is derived from an EMBL/GenBank/DDBJ whole genome shotgun (WGS) entry which is preliminary data.</text>
</comment>
<dbReference type="Gene3D" id="3.10.20.30">
    <property type="match status" value="1"/>
</dbReference>
<dbReference type="PANTHER" id="PTHR34472">
    <property type="entry name" value="SULFUR CARRIER PROTEIN THIS"/>
    <property type="match status" value="1"/>
</dbReference>
<reference evidence="1 2" key="1">
    <citation type="submission" date="2020-03" db="EMBL/GenBank/DDBJ databases">
        <title>Alteromonas ponticola sp. nov., isolated from seawater.</title>
        <authorList>
            <person name="Yoon J.-H."/>
            <person name="Kim Y.-O."/>
        </authorList>
    </citation>
    <scope>NUCLEOTIDE SEQUENCE [LARGE SCALE GENOMIC DNA]</scope>
    <source>
        <strain evidence="1 2">MYP5</strain>
    </source>
</reference>
<dbReference type="NCBIfam" id="TIGR01683">
    <property type="entry name" value="thiS"/>
    <property type="match status" value="1"/>
</dbReference>
<evidence type="ECO:0000313" key="2">
    <source>
        <dbReference type="Proteomes" id="UP000709336"/>
    </source>
</evidence>
<evidence type="ECO:0000313" key="1">
    <source>
        <dbReference type="EMBL" id="NMH59849.1"/>
    </source>
</evidence>
<dbReference type="InterPro" id="IPR016155">
    <property type="entry name" value="Mopterin_synth/thiamin_S_b"/>
</dbReference>
<name>A0ABX1R058_9ALTE</name>
<dbReference type="InterPro" id="IPR012675">
    <property type="entry name" value="Beta-grasp_dom_sf"/>
</dbReference>
<dbReference type="CDD" id="cd00565">
    <property type="entry name" value="Ubl_ThiS"/>
    <property type="match status" value="1"/>
</dbReference>
<dbReference type="InterPro" id="IPR003749">
    <property type="entry name" value="ThiS/MoaD-like"/>
</dbReference>
<organism evidence="1 2">
    <name type="scientific">Alteromonas ponticola</name>
    <dbReference type="NCBI Taxonomy" id="2720613"/>
    <lineage>
        <taxon>Bacteria</taxon>
        <taxon>Pseudomonadati</taxon>
        <taxon>Pseudomonadota</taxon>
        <taxon>Gammaproteobacteria</taxon>
        <taxon>Alteromonadales</taxon>
        <taxon>Alteromonadaceae</taxon>
        <taxon>Alteromonas/Salinimonas group</taxon>
        <taxon>Alteromonas</taxon>
    </lineage>
</organism>
<proteinExistence type="predicted"/>
<protein>
    <submittedName>
        <fullName evidence="1">Sulfur carrier protein ThiS</fullName>
    </submittedName>
</protein>
<gene>
    <name evidence="1" type="primary">thiS</name>
    <name evidence="1" type="ORF">HCJ96_07470</name>
</gene>
<dbReference type="InterPro" id="IPR010035">
    <property type="entry name" value="Thi_S"/>
</dbReference>
<dbReference type="Proteomes" id="UP000709336">
    <property type="component" value="Unassembled WGS sequence"/>
</dbReference>
<dbReference type="PANTHER" id="PTHR34472:SF1">
    <property type="entry name" value="SULFUR CARRIER PROTEIN THIS"/>
    <property type="match status" value="1"/>
</dbReference>
<dbReference type="Pfam" id="PF02597">
    <property type="entry name" value="ThiS"/>
    <property type="match status" value="1"/>
</dbReference>